<organism evidence="1 2">
    <name type="scientific">Ricinus communis</name>
    <name type="common">Castor bean</name>
    <dbReference type="NCBI Taxonomy" id="3988"/>
    <lineage>
        <taxon>Eukaryota</taxon>
        <taxon>Viridiplantae</taxon>
        <taxon>Streptophyta</taxon>
        <taxon>Embryophyta</taxon>
        <taxon>Tracheophyta</taxon>
        <taxon>Spermatophyta</taxon>
        <taxon>Magnoliopsida</taxon>
        <taxon>eudicotyledons</taxon>
        <taxon>Gunneridae</taxon>
        <taxon>Pentapetalae</taxon>
        <taxon>rosids</taxon>
        <taxon>fabids</taxon>
        <taxon>Malpighiales</taxon>
        <taxon>Euphorbiaceae</taxon>
        <taxon>Acalyphoideae</taxon>
        <taxon>Acalypheae</taxon>
        <taxon>Ricinus</taxon>
    </lineage>
</organism>
<gene>
    <name evidence="1" type="ORF">RCOM_1012280</name>
</gene>
<proteinExistence type="predicted"/>
<evidence type="ECO:0000313" key="1">
    <source>
        <dbReference type="EMBL" id="EEF39815.1"/>
    </source>
</evidence>
<dbReference type="AlphaFoldDB" id="B9S946"/>
<reference evidence="2" key="1">
    <citation type="journal article" date="2010" name="Nat. Biotechnol.">
        <title>Draft genome sequence of the oilseed species Ricinus communis.</title>
        <authorList>
            <person name="Chan A.P."/>
            <person name="Crabtree J."/>
            <person name="Zhao Q."/>
            <person name="Lorenzi H."/>
            <person name="Orvis J."/>
            <person name="Puiu D."/>
            <person name="Melake-Berhan A."/>
            <person name="Jones K.M."/>
            <person name="Redman J."/>
            <person name="Chen G."/>
            <person name="Cahoon E.B."/>
            <person name="Gedil M."/>
            <person name="Stanke M."/>
            <person name="Haas B.J."/>
            <person name="Wortman J.R."/>
            <person name="Fraser-Liggett C.M."/>
            <person name="Ravel J."/>
            <person name="Rabinowicz P.D."/>
        </authorList>
    </citation>
    <scope>NUCLEOTIDE SEQUENCE [LARGE SCALE GENOMIC DNA]</scope>
    <source>
        <strain evidence="2">cv. Hale</strain>
    </source>
</reference>
<accession>B9S946</accession>
<dbReference type="Proteomes" id="UP000008311">
    <property type="component" value="Unassembled WGS sequence"/>
</dbReference>
<keyword evidence="2" id="KW-1185">Reference proteome</keyword>
<dbReference type="EMBL" id="EQ973895">
    <property type="protein sequence ID" value="EEF39815.1"/>
    <property type="molecule type" value="Genomic_DNA"/>
</dbReference>
<evidence type="ECO:0000313" key="2">
    <source>
        <dbReference type="Proteomes" id="UP000008311"/>
    </source>
</evidence>
<dbReference type="InParanoid" id="B9S946"/>
<sequence length="65" mass="7299">MLQEERMNTFISKREPSRRSRCVAIAVAAPIALQSSPHCRHLHPTNIPICAHQQQPSISLLSHFG</sequence>
<name>B9S946_RICCO</name>
<protein>
    <submittedName>
        <fullName evidence="1">Uncharacterized protein</fullName>
    </submittedName>
</protein>